<protein>
    <recommendedName>
        <fullName evidence="2">Protein TIFY</fullName>
    </recommendedName>
    <alternativeName>
        <fullName evidence="2">Jasmonate ZIM domain-containing protein</fullName>
    </alternativeName>
</protein>
<proteinExistence type="inferred from homology"/>
<organism evidence="5 6">
    <name type="scientific">Cuscuta australis</name>
    <dbReference type="NCBI Taxonomy" id="267555"/>
    <lineage>
        <taxon>Eukaryota</taxon>
        <taxon>Viridiplantae</taxon>
        <taxon>Streptophyta</taxon>
        <taxon>Embryophyta</taxon>
        <taxon>Tracheophyta</taxon>
        <taxon>Spermatophyta</taxon>
        <taxon>Magnoliopsida</taxon>
        <taxon>eudicotyledons</taxon>
        <taxon>Gunneridae</taxon>
        <taxon>Pentapetalae</taxon>
        <taxon>asterids</taxon>
        <taxon>lamiids</taxon>
        <taxon>Solanales</taxon>
        <taxon>Convolvulaceae</taxon>
        <taxon>Cuscuteae</taxon>
        <taxon>Cuscuta</taxon>
        <taxon>Cuscuta subgen. Grammica</taxon>
        <taxon>Cuscuta sect. Cleistogrammica</taxon>
    </lineage>
</organism>
<dbReference type="GO" id="GO:0005634">
    <property type="term" value="C:nucleus"/>
    <property type="evidence" value="ECO:0007669"/>
    <property type="project" value="UniProtKB-SubCell"/>
</dbReference>
<evidence type="ECO:0000256" key="3">
    <source>
        <dbReference type="SAM" id="MobiDB-lite"/>
    </source>
</evidence>
<feature type="region of interest" description="Disordered" evidence="3">
    <location>
        <begin position="228"/>
        <end position="310"/>
    </location>
</feature>
<dbReference type="EMBL" id="NQVE01000156">
    <property type="protein sequence ID" value="RAL43483.1"/>
    <property type="molecule type" value="Genomic_DNA"/>
</dbReference>
<dbReference type="InterPro" id="IPR040390">
    <property type="entry name" value="TIFY/JAZ"/>
</dbReference>
<comment type="caution">
    <text evidence="5">The sequence shown here is derived from an EMBL/GenBank/DDBJ whole genome shotgun (WGS) entry which is preliminary data.</text>
</comment>
<feature type="region of interest" description="Disordered" evidence="3">
    <location>
        <begin position="110"/>
        <end position="138"/>
    </location>
</feature>
<sequence length="310" mass="34127">MPESDVMPSGEAASKSPLDKPLDQLTEEDISQLTREDCRLYLKKNGMRRPSWNKSQAIQQVISLKRLREPSPDSHAGASKRLYIPPVATANVARVPQVAVAEAEVSDSAEEAVWTSRNDVEKPNISGQTPAPPAAAANKSAQSRIISGLTDILVGQMTIFYCGQVNVYDDVPADKVQAIMHLAGSPIHVPPDCPAQHLVSHLHPSDVEAGQDSSLVFLPLRHTVKKSGNSHVQMEDSGPFYEDNPVEGSGSRKASVKRYLEKRKDRFKNKRRAEVSSSPSLDIYLKPQMPHHTANEHSDNMERTMEGRLT</sequence>
<dbReference type="Pfam" id="PF06200">
    <property type="entry name" value="tify"/>
    <property type="match status" value="1"/>
</dbReference>
<evidence type="ECO:0000259" key="4">
    <source>
        <dbReference type="PROSITE" id="PS51320"/>
    </source>
</evidence>
<evidence type="ECO:0000313" key="6">
    <source>
        <dbReference type="Proteomes" id="UP000249390"/>
    </source>
</evidence>
<feature type="compositionally biased region" description="Basic and acidic residues" evidence="3">
    <location>
        <begin position="293"/>
        <end position="310"/>
    </location>
</feature>
<dbReference type="SMART" id="SM00979">
    <property type="entry name" value="TIFY"/>
    <property type="match status" value="1"/>
</dbReference>
<dbReference type="PROSITE" id="PS51320">
    <property type="entry name" value="TIFY"/>
    <property type="match status" value="1"/>
</dbReference>
<feature type="region of interest" description="Disordered" evidence="3">
    <location>
        <begin position="1"/>
        <end position="30"/>
    </location>
</feature>
<dbReference type="AlphaFoldDB" id="A0A328DHJ9"/>
<dbReference type="GO" id="GO:0031347">
    <property type="term" value="P:regulation of defense response"/>
    <property type="evidence" value="ECO:0007669"/>
    <property type="project" value="UniProtKB-UniRule"/>
</dbReference>
<keyword evidence="2" id="KW-1184">Jasmonic acid signaling pathway</keyword>
<evidence type="ECO:0000256" key="1">
    <source>
        <dbReference type="ARBA" id="ARBA00008614"/>
    </source>
</evidence>
<evidence type="ECO:0000256" key="2">
    <source>
        <dbReference type="RuleBase" id="RU369065"/>
    </source>
</evidence>
<name>A0A328DHJ9_9ASTE</name>
<dbReference type="PANTHER" id="PTHR33077:SF60">
    <property type="entry name" value="TIFY DOMAIN-CONTAINING PROTEIN"/>
    <property type="match status" value="1"/>
</dbReference>
<comment type="domain">
    <text evidence="2">The jas domain is required for interaction with COI1.</text>
</comment>
<comment type="subcellular location">
    <subcellularLocation>
        <location evidence="2">Nucleus</location>
    </subcellularLocation>
</comment>
<dbReference type="PANTHER" id="PTHR33077">
    <property type="entry name" value="PROTEIN TIFY 4A-RELATED-RELATED"/>
    <property type="match status" value="1"/>
</dbReference>
<evidence type="ECO:0000313" key="5">
    <source>
        <dbReference type="EMBL" id="RAL43483.1"/>
    </source>
</evidence>
<feature type="domain" description="Tify" evidence="4">
    <location>
        <begin position="150"/>
        <end position="185"/>
    </location>
</feature>
<dbReference type="GO" id="GO:2000022">
    <property type="term" value="P:regulation of jasmonic acid mediated signaling pathway"/>
    <property type="evidence" value="ECO:0007669"/>
    <property type="project" value="UniProtKB-UniRule"/>
</dbReference>
<dbReference type="InterPro" id="IPR010399">
    <property type="entry name" value="Tify_dom"/>
</dbReference>
<keyword evidence="6" id="KW-1185">Reference proteome</keyword>
<comment type="function">
    <text evidence="2">Repressor of jasmonate responses.</text>
</comment>
<dbReference type="GO" id="GO:0009611">
    <property type="term" value="P:response to wounding"/>
    <property type="evidence" value="ECO:0007669"/>
    <property type="project" value="UniProtKB-UniRule"/>
</dbReference>
<dbReference type="Proteomes" id="UP000249390">
    <property type="component" value="Unassembled WGS sequence"/>
</dbReference>
<reference evidence="5 6" key="1">
    <citation type="submission" date="2018-06" db="EMBL/GenBank/DDBJ databases">
        <title>The Genome of Cuscuta australis (Dodder) Provides Insight into the Evolution of Plant Parasitism.</title>
        <authorList>
            <person name="Liu H."/>
        </authorList>
    </citation>
    <scope>NUCLEOTIDE SEQUENCE [LARGE SCALE GENOMIC DNA]</scope>
    <source>
        <strain evidence="6">cv. Yunnan</strain>
        <tissue evidence="5">Vines</tissue>
    </source>
</reference>
<gene>
    <name evidence="5" type="ORF">DM860_012624</name>
</gene>
<accession>A0A328DHJ9</accession>
<comment type="similarity">
    <text evidence="1 2">Belongs to the TIFY/JAZ family.</text>
</comment>
<keyword evidence="2" id="KW-0539">Nucleus</keyword>